<dbReference type="PANTHER" id="PTHR24166">
    <property type="entry name" value="ROLLING PEBBLES, ISOFORM B"/>
    <property type="match status" value="1"/>
</dbReference>
<dbReference type="InterPro" id="IPR036770">
    <property type="entry name" value="Ankyrin_rpt-contain_sf"/>
</dbReference>
<dbReference type="SUPFAM" id="SSF48403">
    <property type="entry name" value="Ankyrin repeat"/>
    <property type="match status" value="1"/>
</dbReference>
<evidence type="ECO:0000313" key="5">
    <source>
        <dbReference type="Proteomes" id="UP000018769"/>
    </source>
</evidence>
<feature type="repeat" description="ANK" evidence="3">
    <location>
        <begin position="148"/>
        <end position="181"/>
    </location>
</feature>
<dbReference type="InterPro" id="IPR050889">
    <property type="entry name" value="Dendritic_Spine_Reg/Scaffold"/>
</dbReference>
<accession>V6DF97</accession>
<dbReference type="STRING" id="673862.BABL1_gene_961"/>
<gene>
    <name evidence="4" type="ORF">BABL1_gene_961</name>
</gene>
<feature type="repeat" description="ANK" evidence="3">
    <location>
        <begin position="182"/>
        <end position="214"/>
    </location>
</feature>
<dbReference type="Pfam" id="PF13637">
    <property type="entry name" value="Ank_4"/>
    <property type="match status" value="1"/>
</dbReference>
<keyword evidence="1" id="KW-0677">Repeat</keyword>
<dbReference type="PROSITE" id="PS50297">
    <property type="entry name" value="ANK_REP_REGION"/>
    <property type="match status" value="2"/>
</dbReference>
<sequence>MKYKILLILMLKIFDLRSMSYDYIKDAKEYNEKNLLINLTQELKNKILDYIIYDLYKESLDNEPLIIFEQFDILFKNVLLISKHFIIFKDFLKSEIDTILSSEFFKTKLNENLKKLFQYADIKYDKAKLIKLINLGCNPDIIVEYNDTKEPLLFIAVRFSEFKYLIKLLLKKGANIDIQDSYGNTPLIVAAWLGYEDIISILIDHNASVNTKSCDGSTALIYASWTGNKKIVELLLSKYRESINIQNFSGDTALIKAAEEGYSEIVELLLNYGADTYLENKRGDKAQDVALYDIADIIERYK</sequence>
<dbReference type="OrthoDB" id="9812708at2"/>
<keyword evidence="2 3" id="KW-0040">ANK repeat</keyword>
<dbReference type="AlphaFoldDB" id="V6DF97"/>
<dbReference type="EMBL" id="HG793133">
    <property type="protein sequence ID" value="CDK30267.1"/>
    <property type="molecule type" value="Genomic_DNA"/>
</dbReference>
<evidence type="ECO:0000313" key="4">
    <source>
        <dbReference type="EMBL" id="CDK30267.1"/>
    </source>
</evidence>
<evidence type="ECO:0000256" key="3">
    <source>
        <dbReference type="PROSITE-ProRule" id="PRU00023"/>
    </source>
</evidence>
<dbReference type="PRINTS" id="PR01415">
    <property type="entry name" value="ANKYRIN"/>
</dbReference>
<protein>
    <submittedName>
        <fullName evidence="4">Ankyrin repeats containing protein</fullName>
    </submittedName>
</protein>
<organism evidence="4 5">
    <name type="scientific">Candidatus Babela massiliensis</name>
    <dbReference type="NCBI Taxonomy" id="673862"/>
    <lineage>
        <taxon>Bacteria</taxon>
        <taxon>Candidatus Babelota</taxon>
        <taxon>Candidatus Babeliae</taxon>
        <taxon>Candidatus Babeliales</taxon>
        <taxon>Candidatus Babeliaceae</taxon>
        <taxon>Candidatus Babela</taxon>
    </lineage>
</organism>
<dbReference type="HOGENOM" id="CLU_796152_0_0_7"/>
<dbReference type="Proteomes" id="UP000018769">
    <property type="component" value="Chromosome I"/>
</dbReference>
<dbReference type="PANTHER" id="PTHR24166:SF47">
    <property type="entry name" value="M-PHASE PHOSPHOPROTEIN 8"/>
    <property type="match status" value="1"/>
</dbReference>
<dbReference type="SMART" id="SM00248">
    <property type="entry name" value="ANK"/>
    <property type="match status" value="4"/>
</dbReference>
<dbReference type="InterPro" id="IPR002110">
    <property type="entry name" value="Ankyrin_rpt"/>
</dbReference>
<keyword evidence="5" id="KW-1185">Reference proteome</keyword>
<dbReference type="RefSeq" id="WP_023791173.1">
    <property type="nucleotide sequence ID" value="NC_023003.1"/>
</dbReference>
<feature type="repeat" description="ANK" evidence="3">
    <location>
        <begin position="249"/>
        <end position="281"/>
    </location>
</feature>
<dbReference type="PROSITE" id="PS50088">
    <property type="entry name" value="ANK_REPEAT"/>
    <property type="match status" value="3"/>
</dbReference>
<dbReference type="KEGG" id="dpb:BABL1_gene_961"/>
<evidence type="ECO:0000256" key="1">
    <source>
        <dbReference type="ARBA" id="ARBA00022737"/>
    </source>
</evidence>
<dbReference type="eggNOG" id="COG0666">
    <property type="taxonomic scope" value="Bacteria"/>
</dbReference>
<evidence type="ECO:0000256" key="2">
    <source>
        <dbReference type="ARBA" id="ARBA00023043"/>
    </source>
</evidence>
<name>V6DF97_9BACT</name>
<dbReference type="Gene3D" id="1.25.40.20">
    <property type="entry name" value="Ankyrin repeat-containing domain"/>
    <property type="match status" value="2"/>
</dbReference>
<reference evidence="4 5" key="1">
    <citation type="journal article" date="2015" name="Biol. Direct">
        <title>Babela massiliensis, a representative of a widespread bacterial phylum with unusual adaptations to parasitism in amoebae.</title>
        <authorList>
            <person name="Pagnier I."/>
            <person name="Yutin N."/>
            <person name="Croce O."/>
            <person name="Makarova K.S."/>
            <person name="Wolf Y.I."/>
            <person name="Benamar S."/>
            <person name="Raoult D."/>
            <person name="Koonin E.V."/>
            <person name="La Scola B."/>
        </authorList>
    </citation>
    <scope>NUCLEOTIDE SEQUENCE [LARGE SCALE GENOMIC DNA]</scope>
    <source>
        <strain evidence="5">BABL1</strain>
    </source>
</reference>
<proteinExistence type="predicted"/>
<dbReference type="Pfam" id="PF12796">
    <property type="entry name" value="Ank_2"/>
    <property type="match status" value="1"/>
</dbReference>